<keyword evidence="14" id="KW-1133">Transmembrane helix</keyword>
<comment type="catalytic activity">
    <reaction evidence="1">
        <text>ATP + protein L-histidine = ADP + protein N-phospho-L-histidine.</text>
        <dbReference type="EC" id="2.7.13.3"/>
    </reaction>
</comment>
<evidence type="ECO:0000256" key="13">
    <source>
        <dbReference type="SAM" id="MobiDB-lite"/>
    </source>
</evidence>
<dbReference type="AlphaFoldDB" id="A0A3P1UM31"/>
<dbReference type="PANTHER" id="PTHR45453:SF1">
    <property type="entry name" value="PHOSPHATE REGULON SENSOR PROTEIN PHOR"/>
    <property type="match status" value="1"/>
</dbReference>
<dbReference type="Pfam" id="PF02518">
    <property type="entry name" value="HATPase_c"/>
    <property type="match status" value="1"/>
</dbReference>
<evidence type="ECO:0000256" key="9">
    <source>
        <dbReference type="ARBA" id="ARBA00022840"/>
    </source>
</evidence>
<evidence type="ECO:0000256" key="14">
    <source>
        <dbReference type="SAM" id="Phobius"/>
    </source>
</evidence>
<evidence type="ECO:0000256" key="10">
    <source>
        <dbReference type="ARBA" id="ARBA00023012"/>
    </source>
</evidence>
<dbReference type="InterPro" id="IPR036890">
    <property type="entry name" value="HATPase_C_sf"/>
</dbReference>
<evidence type="ECO:0000259" key="15">
    <source>
        <dbReference type="PROSITE" id="PS50109"/>
    </source>
</evidence>
<feature type="transmembrane region" description="Helical" evidence="14">
    <location>
        <begin position="53"/>
        <end position="76"/>
    </location>
</feature>
<evidence type="ECO:0000256" key="6">
    <source>
        <dbReference type="ARBA" id="ARBA00022679"/>
    </source>
</evidence>
<evidence type="ECO:0000313" key="17">
    <source>
        <dbReference type="Proteomes" id="UP000271272"/>
    </source>
</evidence>
<dbReference type="InterPro" id="IPR003594">
    <property type="entry name" value="HATPase_dom"/>
</dbReference>
<evidence type="ECO:0000256" key="8">
    <source>
        <dbReference type="ARBA" id="ARBA00022777"/>
    </source>
</evidence>
<dbReference type="InterPro" id="IPR050351">
    <property type="entry name" value="BphY/WalK/GraS-like"/>
</dbReference>
<feature type="compositionally biased region" description="Basic and acidic residues" evidence="13">
    <location>
        <begin position="462"/>
        <end position="476"/>
    </location>
</feature>
<dbReference type="GO" id="GO:0000155">
    <property type="term" value="F:phosphorelay sensor kinase activity"/>
    <property type="evidence" value="ECO:0007669"/>
    <property type="project" value="InterPro"/>
</dbReference>
<keyword evidence="8 16" id="KW-0418">Kinase</keyword>
<feature type="region of interest" description="Disordered" evidence="13">
    <location>
        <begin position="430"/>
        <end position="476"/>
    </location>
</feature>
<dbReference type="EC" id="2.7.13.3" evidence="3"/>
<evidence type="ECO:0000256" key="3">
    <source>
        <dbReference type="ARBA" id="ARBA00012438"/>
    </source>
</evidence>
<dbReference type="GO" id="GO:0005886">
    <property type="term" value="C:plasma membrane"/>
    <property type="evidence" value="ECO:0007669"/>
    <property type="project" value="UniProtKB-SubCell"/>
</dbReference>
<comment type="subcellular location">
    <subcellularLocation>
        <location evidence="2">Cell membrane</location>
    </subcellularLocation>
</comment>
<keyword evidence="10" id="KW-0902">Two-component regulatory system</keyword>
<dbReference type="GO" id="GO:0004721">
    <property type="term" value="F:phosphoprotein phosphatase activity"/>
    <property type="evidence" value="ECO:0007669"/>
    <property type="project" value="TreeGrafter"/>
</dbReference>
<evidence type="ECO:0000256" key="12">
    <source>
        <dbReference type="ARBA" id="ARBA00039401"/>
    </source>
</evidence>
<evidence type="ECO:0000313" key="16">
    <source>
        <dbReference type="EMBL" id="RRD22821.1"/>
    </source>
</evidence>
<dbReference type="CDD" id="cd00082">
    <property type="entry name" value="HisKA"/>
    <property type="match status" value="1"/>
</dbReference>
<keyword evidence="7" id="KW-0547">Nucleotide-binding</keyword>
<keyword evidence="6" id="KW-0808">Transferase</keyword>
<evidence type="ECO:0000256" key="1">
    <source>
        <dbReference type="ARBA" id="ARBA00000085"/>
    </source>
</evidence>
<dbReference type="InterPro" id="IPR003661">
    <property type="entry name" value="HisK_dim/P_dom"/>
</dbReference>
<keyword evidence="17" id="KW-1185">Reference proteome</keyword>
<keyword evidence="4" id="KW-1003">Cell membrane</keyword>
<dbReference type="InterPro" id="IPR005467">
    <property type="entry name" value="His_kinase_dom"/>
</dbReference>
<dbReference type="PROSITE" id="PS50109">
    <property type="entry name" value="HIS_KIN"/>
    <property type="match status" value="1"/>
</dbReference>
<dbReference type="PANTHER" id="PTHR45453">
    <property type="entry name" value="PHOSPHATE REGULON SENSOR PROTEIN PHOR"/>
    <property type="match status" value="1"/>
</dbReference>
<dbReference type="SMART" id="SM00388">
    <property type="entry name" value="HisKA"/>
    <property type="match status" value="1"/>
</dbReference>
<evidence type="ECO:0000256" key="5">
    <source>
        <dbReference type="ARBA" id="ARBA00022553"/>
    </source>
</evidence>
<keyword evidence="11 14" id="KW-0472">Membrane</keyword>
<keyword evidence="9" id="KW-0067">ATP-binding</keyword>
<evidence type="ECO:0000256" key="11">
    <source>
        <dbReference type="ARBA" id="ARBA00023136"/>
    </source>
</evidence>
<dbReference type="OrthoDB" id="9813151at2"/>
<name>A0A3P1UM31_9ACTO</name>
<dbReference type="FunFam" id="3.30.565.10:FF:000006">
    <property type="entry name" value="Sensor histidine kinase WalK"/>
    <property type="match status" value="1"/>
</dbReference>
<evidence type="ECO:0000256" key="4">
    <source>
        <dbReference type="ARBA" id="ARBA00022475"/>
    </source>
</evidence>
<dbReference type="SUPFAM" id="SSF55874">
    <property type="entry name" value="ATPase domain of HSP90 chaperone/DNA topoisomerase II/histidine kinase"/>
    <property type="match status" value="1"/>
</dbReference>
<dbReference type="FunFam" id="1.10.287.130:FF:000008">
    <property type="entry name" value="Two-component sensor histidine kinase"/>
    <property type="match status" value="1"/>
</dbReference>
<feature type="domain" description="Histidine kinase" evidence="15">
    <location>
        <begin position="209"/>
        <end position="428"/>
    </location>
</feature>
<dbReference type="GO" id="GO:0005524">
    <property type="term" value="F:ATP binding"/>
    <property type="evidence" value="ECO:0007669"/>
    <property type="project" value="UniProtKB-KW"/>
</dbReference>
<dbReference type="Pfam" id="PF00512">
    <property type="entry name" value="HisKA"/>
    <property type="match status" value="1"/>
</dbReference>
<dbReference type="CDD" id="cd00075">
    <property type="entry name" value="HATPase"/>
    <property type="match status" value="1"/>
</dbReference>
<dbReference type="GO" id="GO:0016036">
    <property type="term" value="P:cellular response to phosphate starvation"/>
    <property type="evidence" value="ECO:0007669"/>
    <property type="project" value="TreeGrafter"/>
</dbReference>
<dbReference type="Gene3D" id="1.10.287.130">
    <property type="match status" value="1"/>
</dbReference>
<organism evidence="16 17">
    <name type="scientific">Actinomyces bowdenii</name>
    <dbReference type="NCBI Taxonomy" id="131109"/>
    <lineage>
        <taxon>Bacteria</taxon>
        <taxon>Bacillati</taxon>
        <taxon>Actinomycetota</taxon>
        <taxon>Actinomycetes</taxon>
        <taxon>Actinomycetales</taxon>
        <taxon>Actinomycetaceae</taxon>
        <taxon>Actinomyces</taxon>
    </lineage>
</organism>
<dbReference type="Proteomes" id="UP000271272">
    <property type="component" value="Unassembled WGS sequence"/>
</dbReference>
<keyword evidence="14" id="KW-0812">Transmembrane</keyword>
<evidence type="ECO:0000256" key="2">
    <source>
        <dbReference type="ARBA" id="ARBA00004236"/>
    </source>
</evidence>
<sequence length="476" mass="49832">MSRTGRLLFLTAVVGSVECECGGVGGRAPSGGAGRGRSRLPPLTSYPRAVDPVWLLILVALVGVAAGTAAGLAFGLSERDRRRASRPASGSLPDMDGAIPVLAALRSTVVVLDDDDDVLRASAGAYTFAILRGDAVADPTIAAMVSRVRATGVAEDAEVTVARGPVAGAGWFHLQVRVAGIGQGRILILVEDRTAAKRVEAMRRDFVANVSHELKTPVGAISLLAETVEAGAQDPDHVRDYAGRMRKEAKRLGVLVQEIIELSRLQEGDALAEPEDVELDAVVAEALDRVRVEAEGQQVELVSGGRRGLRVRGDAALITTAVRNLLDNAIRYSGPRTRVSVGVSLDPSDTDLVRIAVVDQGIGIPKADQERVFERFYRVDKARSRATGGTGLGLSIVKHVAADHGGTVELWSAPGRGSTFTLVLPRLHPEPGAEAQAGSDPALDPGRDPSIPGHNGGSRAQGGRDDVTADSDRSGS</sequence>
<dbReference type="Gene3D" id="3.30.565.10">
    <property type="entry name" value="Histidine kinase-like ATPase, C-terminal domain"/>
    <property type="match status" value="1"/>
</dbReference>
<keyword evidence="5" id="KW-0597">Phosphoprotein</keyword>
<comment type="caution">
    <text evidence="16">The sequence shown here is derived from an EMBL/GenBank/DDBJ whole genome shotgun (WGS) entry which is preliminary data.</text>
</comment>
<proteinExistence type="predicted"/>
<gene>
    <name evidence="16" type="ORF">EII10_12380</name>
</gene>
<dbReference type="SMART" id="SM00387">
    <property type="entry name" value="HATPase_c"/>
    <property type="match status" value="1"/>
</dbReference>
<dbReference type="InterPro" id="IPR004358">
    <property type="entry name" value="Sig_transdc_His_kin-like_C"/>
</dbReference>
<dbReference type="PRINTS" id="PR00344">
    <property type="entry name" value="BCTRLSENSOR"/>
</dbReference>
<dbReference type="InterPro" id="IPR036097">
    <property type="entry name" value="HisK_dim/P_sf"/>
</dbReference>
<reference evidence="16 17" key="1">
    <citation type="submission" date="2018-11" db="EMBL/GenBank/DDBJ databases">
        <title>Genomes From Bacteria Associated with the Canine Oral Cavity: a Test Case for Automated Genome-Based Taxonomic Assignment.</title>
        <authorList>
            <person name="Coil D.A."/>
            <person name="Jospin G."/>
            <person name="Darling A.E."/>
            <person name="Wallis C."/>
            <person name="Davis I.J."/>
            <person name="Harris S."/>
            <person name="Eisen J.A."/>
            <person name="Holcombe L.J."/>
            <person name="O'Flynn C."/>
        </authorList>
    </citation>
    <scope>NUCLEOTIDE SEQUENCE [LARGE SCALE GENOMIC DNA]</scope>
    <source>
        <strain evidence="16 17">OH5050</strain>
    </source>
</reference>
<dbReference type="SUPFAM" id="SSF47384">
    <property type="entry name" value="Homodimeric domain of signal transducing histidine kinase"/>
    <property type="match status" value="1"/>
</dbReference>
<protein>
    <recommendedName>
        <fullName evidence="12">Sensor-like histidine kinase SenX3</fullName>
        <ecNumber evidence="3">2.7.13.3</ecNumber>
    </recommendedName>
</protein>
<accession>A0A3P1UM31</accession>
<dbReference type="EMBL" id="RQZC01000035">
    <property type="protein sequence ID" value="RRD22821.1"/>
    <property type="molecule type" value="Genomic_DNA"/>
</dbReference>
<evidence type="ECO:0000256" key="7">
    <source>
        <dbReference type="ARBA" id="ARBA00022741"/>
    </source>
</evidence>